<evidence type="ECO:0000256" key="4">
    <source>
        <dbReference type="ARBA" id="ARBA00022801"/>
    </source>
</evidence>
<comment type="cofactor">
    <cofactor evidence="1">
        <name>Mn(2+)</name>
        <dbReference type="ChEBI" id="CHEBI:29035"/>
    </cofactor>
</comment>
<keyword evidence="3" id="KW-0479">Metal-binding</keyword>
<comment type="caution">
    <text evidence="8">The sequence shown here is derived from an EMBL/GenBank/DDBJ whole genome shotgun (WGS) entry which is preliminary data.</text>
</comment>
<evidence type="ECO:0000256" key="1">
    <source>
        <dbReference type="ARBA" id="ARBA00001936"/>
    </source>
</evidence>
<keyword evidence="6" id="KW-0464">Manganese</keyword>
<sequence length="239" mass="26836">MWSSRRFFSNAALSRKEQFVQNFTLNGNSVIPSRTGRGTPCKSSVLVPVVEIDSSSIDATSPLDRLSVVLTKRSSLLRAHRGEICFPGGKCDEGETLEETALRETCEETGMAASEFEVWSRLEPVLTSRFDRAVMPIVAELKDNSILGRLSPNYDEVDYVFSVPISQIVSNLSYTLFIHPKFKYRLPVFSVHQFTVHAHSQSVFIPASLRIWGLSAIILHQTLSHLSPSTYNAFKVKFY</sequence>
<dbReference type="PANTHER" id="PTHR12992">
    <property type="entry name" value="NUDIX HYDROLASE"/>
    <property type="match status" value="1"/>
</dbReference>
<keyword evidence="4" id="KW-0378">Hydrolase</keyword>
<keyword evidence="5" id="KW-0460">Magnesium</keyword>
<dbReference type="InterPro" id="IPR000086">
    <property type="entry name" value="NUDIX_hydrolase_dom"/>
</dbReference>
<dbReference type="EMBL" id="BTRK01000002">
    <property type="protein sequence ID" value="GMR36458.1"/>
    <property type="molecule type" value="Genomic_DNA"/>
</dbReference>
<proteinExistence type="predicted"/>
<reference evidence="9" key="1">
    <citation type="submission" date="2022-10" db="EMBL/GenBank/DDBJ databases">
        <title>Genome assembly of Pristionchus species.</title>
        <authorList>
            <person name="Yoshida K."/>
            <person name="Sommer R.J."/>
        </authorList>
    </citation>
    <scope>NUCLEOTIDE SEQUENCE [LARGE SCALE GENOMIC DNA]</scope>
    <source>
        <strain evidence="9">RS5460</strain>
    </source>
</reference>
<dbReference type="PANTHER" id="PTHR12992:SF11">
    <property type="entry name" value="MITOCHONDRIAL COENZYME A DIPHOSPHATASE NUDT8"/>
    <property type="match status" value="1"/>
</dbReference>
<dbReference type="InterPro" id="IPR045121">
    <property type="entry name" value="CoAse"/>
</dbReference>
<dbReference type="Gene3D" id="3.90.79.10">
    <property type="entry name" value="Nucleoside Triphosphate Pyrophosphohydrolase"/>
    <property type="match status" value="1"/>
</dbReference>
<gene>
    <name evidence="8" type="ORF">PMAYCL1PPCAC_06653</name>
</gene>
<dbReference type="Proteomes" id="UP001328107">
    <property type="component" value="Unassembled WGS sequence"/>
</dbReference>
<evidence type="ECO:0000256" key="3">
    <source>
        <dbReference type="ARBA" id="ARBA00022723"/>
    </source>
</evidence>
<accession>A0AAN4Z8I9</accession>
<protein>
    <recommendedName>
        <fullName evidence="7">Nudix hydrolase domain-containing protein</fullName>
    </recommendedName>
</protein>
<organism evidence="8 9">
    <name type="scientific">Pristionchus mayeri</name>
    <dbReference type="NCBI Taxonomy" id="1317129"/>
    <lineage>
        <taxon>Eukaryota</taxon>
        <taxon>Metazoa</taxon>
        <taxon>Ecdysozoa</taxon>
        <taxon>Nematoda</taxon>
        <taxon>Chromadorea</taxon>
        <taxon>Rhabditida</taxon>
        <taxon>Rhabditina</taxon>
        <taxon>Diplogasteromorpha</taxon>
        <taxon>Diplogasteroidea</taxon>
        <taxon>Neodiplogasteridae</taxon>
        <taxon>Pristionchus</taxon>
    </lineage>
</organism>
<evidence type="ECO:0000313" key="9">
    <source>
        <dbReference type="Proteomes" id="UP001328107"/>
    </source>
</evidence>
<dbReference type="PROSITE" id="PS51462">
    <property type="entry name" value="NUDIX"/>
    <property type="match status" value="1"/>
</dbReference>
<dbReference type="GO" id="GO:0046872">
    <property type="term" value="F:metal ion binding"/>
    <property type="evidence" value="ECO:0007669"/>
    <property type="project" value="UniProtKB-KW"/>
</dbReference>
<feature type="domain" description="Nudix hydrolase" evidence="7">
    <location>
        <begin position="50"/>
        <end position="190"/>
    </location>
</feature>
<keyword evidence="9" id="KW-1185">Reference proteome</keyword>
<dbReference type="SUPFAM" id="SSF55811">
    <property type="entry name" value="Nudix"/>
    <property type="match status" value="1"/>
</dbReference>
<dbReference type="PROSITE" id="PS00893">
    <property type="entry name" value="NUDIX_BOX"/>
    <property type="match status" value="1"/>
</dbReference>
<dbReference type="GO" id="GO:0010945">
    <property type="term" value="F:coenzyme A diphosphatase activity"/>
    <property type="evidence" value="ECO:0007669"/>
    <property type="project" value="InterPro"/>
</dbReference>
<dbReference type="Pfam" id="PF00293">
    <property type="entry name" value="NUDIX"/>
    <property type="match status" value="1"/>
</dbReference>
<evidence type="ECO:0000259" key="7">
    <source>
        <dbReference type="PROSITE" id="PS51462"/>
    </source>
</evidence>
<comment type="cofactor">
    <cofactor evidence="2">
        <name>Mg(2+)</name>
        <dbReference type="ChEBI" id="CHEBI:18420"/>
    </cofactor>
</comment>
<dbReference type="InterPro" id="IPR020084">
    <property type="entry name" value="NUDIX_hydrolase_CS"/>
</dbReference>
<dbReference type="AlphaFoldDB" id="A0AAN4Z8I9"/>
<evidence type="ECO:0000313" key="8">
    <source>
        <dbReference type="EMBL" id="GMR36458.1"/>
    </source>
</evidence>
<dbReference type="InterPro" id="IPR015797">
    <property type="entry name" value="NUDIX_hydrolase-like_dom_sf"/>
</dbReference>
<evidence type="ECO:0000256" key="6">
    <source>
        <dbReference type="ARBA" id="ARBA00023211"/>
    </source>
</evidence>
<evidence type="ECO:0000256" key="2">
    <source>
        <dbReference type="ARBA" id="ARBA00001946"/>
    </source>
</evidence>
<name>A0AAN4Z8I9_9BILA</name>
<dbReference type="CDD" id="cd03426">
    <property type="entry name" value="NUDIX_CoAse_Nudt7"/>
    <property type="match status" value="1"/>
</dbReference>
<evidence type="ECO:0000256" key="5">
    <source>
        <dbReference type="ARBA" id="ARBA00022842"/>
    </source>
</evidence>